<dbReference type="NCBIfam" id="TIGR00756">
    <property type="entry name" value="PPR"/>
    <property type="match status" value="4"/>
</dbReference>
<feature type="repeat" description="PPR" evidence="2">
    <location>
        <begin position="362"/>
        <end position="396"/>
    </location>
</feature>
<dbReference type="AlphaFoldDB" id="A0A9N9BLW2"/>
<feature type="repeat" description="PPR" evidence="2">
    <location>
        <begin position="221"/>
        <end position="251"/>
    </location>
</feature>
<reference evidence="3" key="1">
    <citation type="submission" date="2021-06" db="EMBL/GenBank/DDBJ databases">
        <authorList>
            <person name="Kallberg Y."/>
            <person name="Tangrot J."/>
            <person name="Rosling A."/>
        </authorList>
    </citation>
    <scope>NUCLEOTIDE SEQUENCE</scope>
    <source>
        <strain evidence="3">IA702</strain>
    </source>
</reference>
<evidence type="ECO:0000256" key="2">
    <source>
        <dbReference type="PROSITE-ProRule" id="PRU00708"/>
    </source>
</evidence>
<comment type="similarity">
    <text evidence="1">Belongs to the PPR family. P subfamily.</text>
</comment>
<dbReference type="Pfam" id="PF13041">
    <property type="entry name" value="PPR_2"/>
    <property type="match status" value="3"/>
</dbReference>
<dbReference type="PROSITE" id="PS51375">
    <property type="entry name" value="PPR"/>
    <property type="match status" value="7"/>
</dbReference>
<dbReference type="Gene3D" id="1.25.40.10">
    <property type="entry name" value="Tetratricopeptide repeat domain"/>
    <property type="match status" value="3"/>
</dbReference>
<dbReference type="EMBL" id="CAJVPJ010000979">
    <property type="protein sequence ID" value="CAG8568879.1"/>
    <property type="molecule type" value="Genomic_DNA"/>
</dbReference>
<dbReference type="PANTHER" id="PTHR46128:SF356">
    <property type="entry name" value="PENTACOTRIPEPTIDE-REPEAT REGION OF PRORP DOMAIN-CONTAINING PROTEIN"/>
    <property type="match status" value="1"/>
</dbReference>
<sequence>MSKGTPDKALAAFTNYTEADDKTKVIENFVKQRYPHWRDLSNAEYEPLQDTRLKTELAPYLEGKELEKVMEAIKKYRMTALQNDERFSSYLTLLFRVDRWEVAELLYKDFKKYGDLGEKDYGILLAGFLQCNKYDIAIEIWDDYIAKNKPTQIIYTIVLDGFSKRTDLTFAERVWERMKSDGIEPDSIAYAAMIEAYFRARNPARAAELFEELNGLRVKLDVVFYNRIINGMCWCMKIKEAMKIYAKMKSNPELEPNLVTYNTLLRGALFAKEYAAAAMLMGDMRARQMSFDTVTLTTYIDRMLSVRDIDAAKKLWDLFRTLGLKPNNVSYGALIGGLIRCGDDAGAQMKFKEMIEARIKPGVQVYTNMIQAFFYRGFVHMAEEMYQRMRQAKVNPTTATYNIMIGGFLEANNVEKAIKVYEEMIASRTKPNQATYNALLGGLVHKKMMDLASVIYDDMIAAKFLPERPDLKRSCEMIKDWRASQTLRLNAG</sequence>
<protein>
    <submittedName>
        <fullName evidence="3">4169_t:CDS:1</fullName>
    </submittedName>
</protein>
<dbReference type="Proteomes" id="UP000789572">
    <property type="component" value="Unassembled WGS sequence"/>
</dbReference>
<name>A0A9N9BLW2_9GLOM</name>
<accession>A0A9N9BLW2</accession>
<feature type="repeat" description="PPR" evidence="2">
    <location>
        <begin position="151"/>
        <end position="185"/>
    </location>
</feature>
<dbReference type="Pfam" id="PF01535">
    <property type="entry name" value="PPR"/>
    <property type="match status" value="1"/>
</dbReference>
<evidence type="ECO:0000256" key="1">
    <source>
        <dbReference type="ARBA" id="ARBA00007626"/>
    </source>
</evidence>
<proteinExistence type="inferred from homology"/>
<feature type="repeat" description="PPR" evidence="2">
    <location>
        <begin position="186"/>
        <end position="220"/>
    </location>
</feature>
<feature type="repeat" description="PPR" evidence="2">
    <location>
        <begin position="327"/>
        <end position="361"/>
    </location>
</feature>
<dbReference type="InterPro" id="IPR011990">
    <property type="entry name" value="TPR-like_helical_dom_sf"/>
</dbReference>
<feature type="repeat" description="PPR" evidence="2">
    <location>
        <begin position="397"/>
        <end position="431"/>
    </location>
</feature>
<dbReference type="PANTHER" id="PTHR46128">
    <property type="entry name" value="MITOCHONDRIAL GROUP I INTRON SPLICING FACTOR CCM1"/>
    <property type="match status" value="1"/>
</dbReference>
<dbReference type="InterPro" id="IPR050872">
    <property type="entry name" value="PPR_P_subfamily"/>
</dbReference>
<dbReference type="Pfam" id="PF13812">
    <property type="entry name" value="PPR_3"/>
    <property type="match status" value="1"/>
</dbReference>
<organism evidence="3 4">
    <name type="scientific">Paraglomus occultum</name>
    <dbReference type="NCBI Taxonomy" id="144539"/>
    <lineage>
        <taxon>Eukaryota</taxon>
        <taxon>Fungi</taxon>
        <taxon>Fungi incertae sedis</taxon>
        <taxon>Mucoromycota</taxon>
        <taxon>Glomeromycotina</taxon>
        <taxon>Glomeromycetes</taxon>
        <taxon>Paraglomerales</taxon>
        <taxon>Paraglomeraceae</taxon>
        <taxon>Paraglomus</taxon>
    </lineage>
</organism>
<dbReference type="OrthoDB" id="185373at2759"/>
<dbReference type="InterPro" id="IPR002885">
    <property type="entry name" value="PPR_rpt"/>
</dbReference>
<keyword evidence="4" id="KW-1185">Reference proteome</keyword>
<gene>
    <name evidence="3" type="ORF">POCULU_LOCUS5889</name>
</gene>
<evidence type="ECO:0000313" key="4">
    <source>
        <dbReference type="Proteomes" id="UP000789572"/>
    </source>
</evidence>
<evidence type="ECO:0000313" key="3">
    <source>
        <dbReference type="EMBL" id="CAG8568879.1"/>
    </source>
</evidence>
<feature type="repeat" description="PPR" evidence="2">
    <location>
        <begin position="432"/>
        <end position="466"/>
    </location>
</feature>
<comment type="caution">
    <text evidence="3">The sequence shown here is derived from an EMBL/GenBank/DDBJ whole genome shotgun (WGS) entry which is preliminary data.</text>
</comment>